<feature type="transmembrane region" description="Helical" evidence="8">
    <location>
        <begin position="308"/>
        <end position="325"/>
    </location>
</feature>
<keyword evidence="3" id="KW-0328">Glycosyltransferase</keyword>
<evidence type="ECO:0000256" key="5">
    <source>
        <dbReference type="ARBA" id="ARBA00022692"/>
    </source>
</evidence>
<accession>A0A0G0GE34</accession>
<dbReference type="GO" id="GO:0009103">
    <property type="term" value="P:lipopolysaccharide biosynthetic process"/>
    <property type="evidence" value="ECO:0007669"/>
    <property type="project" value="UniProtKB-ARBA"/>
</dbReference>
<feature type="transmembrane region" description="Helical" evidence="8">
    <location>
        <begin position="98"/>
        <end position="115"/>
    </location>
</feature>
<protein>
    <submittedName>
        <fullName evidence="9">Uncharacterized protein</fullName>
    </submittedName>
</protein>
<dbReference type="Proteomes" id="UP000034917">
    <property type="component" value="Unassembled WGS sequence"/>
</dbReference>
<feature type="transmembrane region" description="Helical" evidence="8">
    <location>
        <begin position="173"/>
        <end position="192"/>
    </location>
</feature>
<organism evidence="9 10">
    <name type="scientific">Candidatus Roizmanbacteria bacterium GW2011_GWC2_37_13</name>
    <dbReference type="NCBI Taxonomy" id="1618486"/>
    <lineage>
        <taxon>Bacteria</taxon>
        <taxon>Candidatus Roizmaniibacteriota</taxon>
    </lineage>
</organism>
<name>A0A0G0GE34_9BACT</name>
<keyword evidence="5 8" id="KW-0812">Transmembrane</keyword>
<evidence type="ECO:0000313" key="10">
    <source>
        <dbReference type="Proteomes" id="UP000034917"/>
    </source>
</evidence>
<dbReference type="GO" id="GO:0005886">
    <property type="term" value="C:plasma membrane"/>
    <property type="evidence" value="ECO:0007669"/>
    <property type="project" value="UniProtKB-SubCell"/>
</dbReference>
<dbReference type="PANTHER" id="PTHR33908">
    <property type="entry name" value="MANNOSYLTRANSFERASE YKCB-RELATED"/>
    <property type="match status" value="1"/>
</dbReference>
<dbReference type="GO" id="GO:0016763">
    <property type="term" value="F:pentosyltransferase activity"/>
    <property type="evidence" value="ECO:0007669"/>
    <property type="project" value="TreeGrafter"/>
</dbReference>
<evidence type="ECO:0000256" key="3">
    <source>
        <dbReference type="ARBA" id="ARBA00022676"/>
    </source>
</evidence>
<feature type="transmembrane region" description="Helical" evidence="8">
    <location>
        <begin position="229"/>
        <end position="245"/>
    </location>
</feature>
<dbReference type="AlphaFoldDB" id="A0A0G0GE34"/>
<dbReference type="EMBL" id="LBSV01000017">
    <property type="protein sequence ID" value="KKQ24310.1"/>
    <property type="molecule type" value="Genomic_DNA"/>
</dbReference>
<evidence type="ECO:0000256" key="8">
    <source>
        <dbReference type="SAM" id="Phobius"/>
    </source>
</evidence>
<evidence type="ECO:0000256" key="7">
    <source>
        <dbReference type="ARBA" id="ARBA00023136"/>
    </source>
</evidence>
<sequence length="424" mass="50400">MFTWLFTKTPLIYLVQPFWRDEAFSYFLAKKNVLEIFSFSAKDFSPPLYHLVLHFWINIFGRSEIAIRSLSIIFYWAAVYVGFLILSDILKMKLKKAFFYTFLIAINPLLLYYAFEARMYSMLAFFGSLSFYSLYKKNYKLYLVSSILGLYTHYFMIFVVVSQYFLFKSKKQIQALLAFLPWIVFVLVNRGLVIDSFWIQKFSSINLVNFIGSLYTGYERGFRFFDKSIFLLSGALWFIIVFGYIRIKKTITHEKKIFKYLFVWAILIPLITVLISFVKPIFLPRYLIFSTVGLVILLIFAIEKFPLFLRTLLIALIFSVTLNYNRLQIKERRKANLKKSVEEIKILMKNNDSLYVSNELDYFTVQYYLNENRVYIWGKTYEEIPNYVGKTLIPKEKLARTLPFYPKKAFILSSDGRYTIQAMY</sequence>
<evidence type="ECO:0000256" key="1">
    <source>
        <dbReference type="ARBA" id="ARBA00004651"/>
    </source>
</evidence>
<feature type="transmembrane region" description="Helical" evidence="8">
    <location>
        <begin position="285"/>
        <end position="302"/>
    </location>
</feature>
<proteinExistence type="predicted"/>
<gene>
    <name evidence="9" type="ORF">US40_C0017G0006</name>
</gene>
<comment type="caution">
    <text evidence="9">The sequence shown here is derived from an EMBL/GenBank/DDBJ whole genome shotgun (WGS) entry which is preliminary data.</text>
</comment>
<keyword evidence="6 8" id="KW-1133">Transmembrane helix</keyword>
<evidence type="ECO:0000256" key="6">
    <source>
        <dbReference type="ARBA" id="ARBA00022989"/>
    </source>
</evidence>
<evidence type="ECO:0000256" key="2">
    <source>
        <dbReference type="ARBA" id="ARBA00022475"/>
    </source>
</evidence>
<feature type="transmembrane region" description="Helical" evidence="8">
    <location>
        <begin position="65"/>
        <end position="86"/>
    </location>
</feature>
<feature type="transmembrane region" description="Helical" evidence="8">
    <location>
        <begin position="257"/>
        <end position="278"/>
    </location>
</feature>
<evidence type="ECO:0000256" key="4">
    <source>
        <dbReference type="ARBA" id="ARBA00022679"/>
    </source>
</evidence>
<dbReference type="InterPro" id="IPR050297">
    <property type="entry name" value="LipidA_mod_glycosyltrf_83"/>
</dbReference>
<keyword evidence="2" id="KW-1003">Cell membrane</keyword>
<feature type="transmembrane region" description="Helical" evidence="8">
    <location>
        <begin position="141"/>
        <end position="161"/>
    </location>
</feature>
<comment type="subcellular location">
    <subcellularLocation>
        <location evidence="1">Cell membrane</location>
        <topology evidence="1">Multi-pass membrane protein</topology>
    </subcellularLocation>
</comment>
<keyword evidence="4" id="KW-0808">Transferase</keyword>
<evidence type="ECO:0000313" key="9">
    <source>
        <dbReference type="EMBL" id="KKQ24310.1"/>
    </source>
</evidence>
<reference evidence="9 10" key="1">
    <citation type="journal article" date="2015" name="Nature">
        <title>rRNA introns, odd ribosomes, and small enigmatic genomes across a large radiation of phyla.</title>
        <authorList>
            <person name="Brown C.T."/>
            <person name="Hug L.A."/>
            <person name="Thomas B.C."/>
            <person name="Sharon I."/>
            <person name="Castelle C.J."/>
            <person name="Singh A."/>
            <person name="Wilkins M.J."/>
            <person name="Williams K.H."/>
            <person name="Banfield J.F."/>
        </authorList>
    </citation>
    <scope>NUCLEOTIDE SEQUENCE [LARGE SCALE GENOMIC DNA]</scope>
</reference>
<keyword evidence="7 8" id="KW-0472">Membrane</keyword>
<dbReference type="PANTHER" id="PTHR33908:SF11">
    <property type="entry name" value="MEMBRANE PROTEIN"/>
    <property type="match status" value="1"/>
</dbReference>